<evidence type="ECO:0000313" key="1">
    <source>
        <dbReference type="EMBL" id="KKN85758.1"/>
    </source>
</evidence>
<name>A0A0F9X2R3_9ZZZZ</name>
<proteinExistence type="predicted"/>
<dbReference type="AlphaFoldDB" id="A0A0F9X2R3"/>
<protein>
    <submittedName>
        <fullName evidence="1">Uncharacterized protein</fullName>
    </submittedName>
</protein>
<sequence length="81" mass="9314">MNIKVNFQASRLQKVKYVKDHPLSSMRWRTGHKAPLSLRRIIVNVVLSLAEFWMDVGCGSAEEMLEQVHEAAAELAQKEYE</sequence>
<accession>A0A0F9X2R3</accession>
<comment type="caution">
    <text evidence="1">The sequence shown here is derived from an EMBL/GenBank/DDBJ whole genome shotgun (WGS) entry which is preliminary data.</text>
</comment>
<dbReference type="EMBL" id="LAZR01000155">
    <property type="protein sequence ID" value="KKN85758.1"/>
    <property type="molecule type" value="Genomic_DNA"/>
</dbReference>
<organism evidence="1">
    <name type="scientific">marine sediment metagenome</name>
    <dbReference type="NCBI Taxonomy" id="412755"/>
    <lineage>
        <taxon>unclassified sequences</taxon>
        <taxon>metagenomes</taxon>
        <taxon>ecological metagenomes</taxon>
    </lineage>
</organism>
<gene>
    <name evidence="1" type="ORF">LCGC14_0275630</name>
</gene>
<reference evidence="1" key="1">
    <citation type="journal article" date="2015" name="Nature">
        <title>Complex archaea that bridge the gap between prokaryotes and eukaryotes.</title>
        <authorList>
            <person name="Spang A."/>
            <person name="Saw J.H."/>
            <person name="Jorgensen S.L."/>
            <person name="Zaremba-Niedzwiedzka K."/>
            <person name="Martijn J."/>
            <person name="Lind A.E."/>
            <person name="van Eijk R."/>
            <person name="Schleper C."/>
            <person name="Guy L."/>
            <person name="Ettema T.J."/>
        </authorList>
    </citation>
    <scope>NUCLEOTIDE SEQUENCE</scope>
</reference>